<evidence type="ECO:0000313" key="4">
    <source>
        <dbReference type="RefSeq" id="XP_033462896.1"/>
    </source>
</evidence>
<keyword evidence="3" id="KW-1185">Reference proteome</keyword>
<protein>
    <submittedName>
        <fullName evidence="4">Thioesterase/thiol ester dehydrase-isomerase</fullName>
    </submittedName>
</protein>
<gene>
    <name evidence="4" type="ORF">K489DRAFT_428319</name>
</gene>
<reference evidence="4" key="3">
    <citation type="submission" date="2025-08" db="UniProtKB">
        <authorList>
            <consortium name="RefSeq"/>
        </authorList>
    </citation>
    <scope>IDENTIFICATION</scope>
    <source>
        <strain evidence="4">CBS 342.82</strain>
    </source>
</reference>
<reference evidence="4" key="1">
    <citation type="submission" date="2020-01" db="EMBL/GenBank/DDBJ databases">
        <authorList>
            <consortium name="DOE Joint Genome Institute"/>
            <person name="Haridas S."/>
            <person name="Albert R."/>
            <person name="Binder M."/>
            <person name="Bloem J."/>
            <person name="Labutti K."/>
            <person name="Salamov A."/>
            <person name="Andreopoulos B."/>
            <person name="Baker S.E."/>
            <person name="Barry K."/>
            <person name="Bills G."/>
            <person name="Bluhm B.H."/>
            <person name="Cannon C."/>
            <person name="Castanera R."/>
            <person name="Culley D.E."/>
            <person name="Daum C."/>
            <person name="Ezra D."/>
            <person name="Gonzalez J.B."/>
            <person name="Henrissat B."/>
            <person name="Kuo A."/>
            <person name="Liang C."/>
            <person name="Lipzen A."/>
            <person name="Lutzoni F."/>
            <person name="Magnuson J."/>
            <person name="Mondo S."/>
            <person name="Nolan M."/>
            <person name="Ohm R."/>
            <person name="Pangilinan J."/>
            <person name="Park H.-J."/>
            <person name="Ramirez L."/>
            <person name="Alfaro M."/>
            <person name="Sun H."/>
            <person name="Tritt A."/>
            <person name="Yoshinaga Y."/>
            <person name="Zwiers L.-H."/>
            <person name="Turgeon B.G."/>
            <person name="Goodwin S.B."/>
            <person name="Spatafora J.W."/>
            <person name="Crous P.W."/>
            <person name="Grigoriev I.V."/>
        </authorList>
    </citation>
    <scope>NUCLEOTIDE SEQUENCE</scope>
    <source>
        <strain evidence="4">CBS 342.82</strain>
    </source>
</reference>
<dbReference type="RefSeq" id="XP_033462896.1">
    <property type="nucleotide sequence ID" value="XM_033608332.1"/>
</dbReference>
<dbReference type="InterPro" id="IPR042171">
    <property type="entry name" value="Acyl-CoA_hotdog"/>
</dbReference>
<dbReference type="GO" id="GO:0009062">
    <property type="term" value="P:fatty acid catabolic process"/>
    <property type="evidence" value="ECO:0007669"/>
    <property type="project" value="TreeGrafter"/>
</dbReference>
<accession>A0A6J3MCV8</accession>
<dbReference type="GeneID" id="54366132"/>
<dbReference type="Pfam" id="PF20789">
    <property type="entry name" value="4HBT_3C"/>
    <property type="match status" value="1"/>
</dbReference>
<dbReference type="InterPro" id="IPR049450">
    <property type="entry name" value="ACOT8-like_C"/>
</dbReference>
<dbReference type="OrthoDB" id="68328at2759"/>
<dbReference type="CDD" id="cd03444">
    <property type="entry name" value="Thioesterase_II_repeat1"/>
    <property type="match status" value="1"/>
</dbReference>
<reference evidence="4" key="2">
    <citation type="submission" date="2020-04" db="EMBL/GenBank/DDBJ databases">
        <authorList>
            <consortium name="NCBI Genome Project"/>
        </authorList>
    </citation>
    <scope>NUCLEOTIDE SEQUENCE</scope>
    <source>
        <strain evidence="4">CBS 342.82</strain>
    </source>
</reference>
<dbReference type="GO" id="GO:0047617">
    <property type="term" value="F:fatty acyl-CoA hydrolase activity"/>
    <property type="evidence" value="ECO:0007669"/>
    <property type="project" value="InterPro"/>
</dbReference>
<dbReference type="AlphaFoldDB" id="A0A6J3MCV8"/>
<dbReference type="InterPro" id="IPR029069">
    <property type="entry name" value="HotDog_dom_sf"/>
</dbReference>
<dbReference type="InterPro" id="IPR003703">
    <property type="entry name" value="Acyl_CoA_thio"/>
</dbReference>
<comment type="similarity">
    <text evidence="1">Belongs to the C/M/P thioester hydrolase family.</text>
</comment>
<evidence type="ECO:0000259" key="2">
    <source>
        <dbReference type="Pfam" id="PF20789"/>
    </source>
</evidence>
<dbReference type="PANTHER" id="PTHR11066:SF35">
    <property type="entry name" value="ACYL-COA THIOESTERASE II"/>
    <property type="match status" value="1"/>
</dbReference>
<dbReference type="PANTHER" id="PTHR11066">
    <property type="entry name" value="ACYL-COA THIOESTERASE"/>
    <property type="match status" value="1"/>
</dbReference>
<proteinExistence type="inferred from homology"/>
<dbReference type="GO" id="GO:0005782">
    <property type="term" value="C:peroxisomal matrix"/>
    <property type="evidence" value="ECO:0007669"/>
    <property type="project" value="UniProtKB-SubCell"/>
</dbReference>
<name>A0A6J3MCV8_9PEZI</name>
<evidence type="ECO:0000313" key="3">
    <source>
        <dbReference type="Proteomes" id="UP000504637"/>
    </source>
</evidence>
<dbReference type="GO" id="GO:0006637">
    <property type="term" value="P:acyl-CoA metabolic process"/>
    <property type="evidence" value="ECO:0007669"/>
    <property type="project" value="InterPro"/>
</dbReference>
<dbReference type="Proteomes" id="UP000504637">
    <property type="component" value="Unplaced"/>
</dbReference>
<sequence>MAQSVVELVAFDKIDSDLYVSRQHPVRMGNAADIAYGELTVDTHRVYSALGHFLSGAKADRCFRANVTTIRDTGSFATRTVIVSQVMDDGAVRAVLSAHIDFHRREPESLLNYSVPPPARAKALADSWDHARTTEEMLRLPGSSKGAVRMFEKTFEPARRFYEQHAVPDSLATQNMYGLLKDAPTTQDDLALVDKASFDWARSRHPSRSYTEQICTVAFHMDGAISFIPLTHSKLFLTDVKACSSLDFALRFFDNDPDFNNWHLREISTVTGGGGRTYSTSRLFNEAGKLVVEMSQQSIMRPFPTEKSSL</sequence>
<feature type="domain" description="Acyl-CoA thioesterase-like C-terminal" evidence="2">
    <location>
        <begin position="197"/>
        <end position="299"/>
    </location>
</feature>
<evidence type="ECO:0000256" key="1">
    <source>
        <dbReference type="ARBA" id="ARBA00006538"/>
    </source>
</evidence>
<dbReference type="Gene3D" id="2.40.160.210">
    <property type="entry name" value="Acyl-CoA thioesterase, double hotdog domain"/>
    <property type="match status" value="1"/>
</dbReference>
<dbReference type="SUPFAM" id="SSF54637">
    <property type="entry name" value="Thioesterase/thiol ester dehydrase-isomerase"/>
    <property type="match status" value="2"/>
</dbReference>
<organism evidence="4">
    <name type="scientific">Dissoconium aciculare CBS 342.82</name>
    <dbReference type="NCBI Taxonomy" id="1314786"/>
    <lineage>
        <taxon>Eukaryota</taxon>
        <taxon>Fungi</taxon>
        <taxon>Dikarya</taxon>
        <taxon>Ascomycota</taxon>
        <taxon>Pezizomycotina</taxon>
        <taxon>Dothideomycetes</taxon>
        <taxon>Dothideomycetidae</taxon>
        <taxon>Mycosphaerellales</taxon>
        <taxon>Dissoconiaceae</taxon>
        <taxon>Dissoconium</taxon>
    </lineage>
</organism>